<evidence type="ECO:0000259" key="10">
    <source>
        <dbReference type="Pfam" id="PF03800"/>
    </source>
</evidence>
<evidence type="ECO:0000256" key="1">
    <source>
        <dbReference type="ARBA" id="ARBA00004584"/>
    </source>
</evidence>
<evidence type="ECO:0000256" key="8">
    <source>
        <dbReference type="ARBA" id="ARBA00023328"/>
    </source>
</evidence>
<comment type="caution">
    <text evidence="11">The sequence shown here is derived from an EMBL/GenBank/DDBJ whole genome shotgun (WGS) entry which is preliminary data.</text>
</comment>
<comment type="subcellular location">
    <subcellularLocation>
        <location evidence="1">Chromosome</location>
        <location evidence="1">Centromere</location>
    </subcellularLocation>
</comment>
<dbReference type="Proteomes" id="UP000603453">
    <property type="component" value="Unassembled WGS sequence"/>
</dbReference>
<keyword evidence="3" id="KW-0158">Chromosome</keyword>
<evidence type="ECO:0000256" key="7">
    <source>
        <dbReference type="ARBA" id="ARBA00023306"/>
    </source>
</evidence>
<dbReference type="EMBL" id="JAEPRD010000073">
    <property type="protein sequence ID" value="KAG2201295.1"/>
    <property type="molecule type" value="Genomic_DNA"/>
</dbReference>
<dbReference type="GO" id="GO:0051301">
    <property type="term" value="P:cell division"/>
    <property type="evidence" value="ECO:0007669"/>
    <property type="project" value="UniProtKB-KW"/>
</dbReference>
<dbReference type="Gene3D" id="1.10.418.60">
    <property type="entry name" value="Ncd80 complex, Nuf2 subunit"/>
    <property type="match status" value="1"/>
</dbReference>
<reference evidence="11" key="1">
    <citation type="submission" date="2020-12" db="EMBL/GenBank/DDBJ databases">
        <title>Metabolic potential, ecology and presence of endohyphal bacteria is reflected in genomic diversity of Mucoromycotina.</title>
        <authorList>
            <person name="Muszewska A."/>
            <person name="Okrasinska A."/>
            <person name="Steczkiewicz K."/>
            <person name="Drgas O."/>
            <person name="Orlowska M."/>
            <person name="Perlinska-Lenart U."/>
            <person name="Aleksandrzak-Piekarczyk T."/>
            <person name="Szatraj K."/>
            <person name="Zielenkiewicz U."/>
            <person name="Pilsyk S."/>
            <person name="Malc E."/>
            <person name="Mieczkowski P."/>
            <person name="Kruszewska J.S."/>
            <person name="Biernat P."/>
            <person name="Pawlowska J."/>
        </authorList>
    </citation>
    <scope>NUCLEOTIDE SEQUENCE</scope>
    <source>
        <strain evidence="11">WA0000017839</strain>
    </source>
</reference>
<sequence length="437" mass="51444">MEDFRSRSLAIKELVANLRECGFSVSELDFHKPTSSRTLDLYTFFFKLLDPWMIPAYRSLLDNAKDRLQLAYIDQTVVFNAMEDITIHGFLKDFLSMISVPDFDLTDILTPTPQRQTFIVLALNNFTVEALRCKRHMLPLLEPLKEQAETFDRLLAEKDSLEKLLKEKQKRKEEDNRLADLKVSENEKIRETLFEYRKESEVNGTSLKLDREKRQRLKDSVSSVHFALMDCKSKYTVFKDNIDIDIEKAEAEMKELAHKTDIVKQEQLKKQQELAQHRVERALAKSRSELLDQLKQSAAENKRLEAELKRLWQSVETMQKEKEAALDEERELKQIINQIEINLRTTELEMEKCDEQDAKLDETKKIYWEKSIKQDDELRETLKELRRAEDALNEETKGFQKQINEVLSAHMEVMELLAPKIQLLDAQMERLLLETED</sequence>
<name>A0A8H7QZU3_9FUNG</name>
<dbReference type="InterPro" id="IPR005549">
    <property type="entry name" value="Kinetochore_Nuf2_N"/>
</dbReference>
<keyword evidence="12" id="KW-1185">Reference proteome</keyword>
<proteinExistence type="inferred from homology"/>
<feature type="domain" description="Kinetochore protein Nuf2 N-terminal" evidence="10">
    <location>
        <begin position="8"/>
        <end position="127"/>
    </location>
</feature>
<evidence type="ECO:0000256" key="9">
    <source>
        <dbReference type="SAM" id="Coils"/>
    </source>
</evidence>
<evidence type="ECO:0000256" key="4">
    <source>
        <dbReference type="ARBA" id="ARBA00022618"/>
    </source>
</evidence>
<evidence type="ECO:0000313" key="11">
    <source>
        <dbReference type="EMBL" id="KAG2201295.1"/>
    </source>
</evidence>
<organism evidence="11 12">
    <name type="scientific">Mucor saturninus</name>
    <dbReference type="NCBI Taxonomy" id="64648"/>
    <lineage>
        <taxon>Eukaryota</taxon>
        <taxon>Fungi</taxon>
        <taxon>Fungi incertae sedis</taxon>
        <taxon>Mucoromycota</taxon>
        <taxon>Mucoromycotina</taxon>
        <taxon>Mucoromycetes</taxon>
        <taxon>Mucorales</taxon>
        <taxon>Mucorineae</taxon>
        <taxon>Mucoraceae</taxon>
        <taxon>Mucor</taxon>
    </lineage>
</organism>
<dbReference type="AlphaFoldDB" id="A0A8H7QZU3"/>
<keyword evidence="7" id="KW-0131">Cell cycle</keyword>
<dbReference type="GO" id="GO:0031262">
    <property type="term" value="C:Ndc80 complex"/>
    <property type="evidence" value="ECO:0007669"/>
    <property type="project" value="InterPro"/>
</dbReference>
<evidence type="ECO:0000256" key="2">
    <source>
        <dbReference type="ARBA" id="ARBA00005498"/>
    </source>
</evidence>
<accession>A0A8H7QZU3</accession>
<comment type="similarity">
    <text evidence="2">Belongs to the NUF2 family.</text>
</comment>
<dbReference type="Pfam" id="PF03800">
    <property type="entry name" value="Nuf2"/>
    <property type="match status" value="1"/>
</dbReference>
<keyword evidence="8" id="KW-0137">Centromere</keyword>
<feature type="coiled-coil region" evidence="9">
    <location>
        <begin position="144"/>
        <end position="178"/>
    </location>
</feature>
<gene>
    <name evidence="11" type="ORF">INT47_006798</name>
</gene>
<protein>
    <recommendedName>
        <fullName evidence="10">Kinetochore protein Nuf2 N-terminal domain-containing protein</fullName>
    </recommendedName>
</protein>
<evidence type="ECO:0000256" key="3">
    <source>
        <dbReference type="ARBA" id="ARBA00022454"/>
    </source>
</evidence>
<evidence type="ECO:0000256" key="5">
    <source>
        <dbReference type="ARBA" id="ARBA00022776"/>
    </source>
</evidence>
<evidence type="ECO:0000313" key="12">
    <source>
        <dbReference type="Proteomes" id="UP000603453"/>
    </source>
</evidence>
<keyword evidence="5" id="KW-0498">Mitosis</keyword>
<keyword evidence="4" id="KW-0132">Cell division</keyword>
<evidence type="ECO:0000256" key="6">
    <source>
        <dbReference type="ARBA" id="ARBA00023054"/>
    </source>
</evidence>
<feature type="coiled-coil region" evidence="9">
    <location>
        <begin position="239"/>
        <end position="402"/>
    </location>
</feature>
<dbReference type="InterPro" id="IPR038275">
    <property type="entry name" value="Nuf2_N_sf"/>
</dbReference>
<keyword evidence="6 9" id="KW-0175">Coiled coil</keyword>